<dbReference type="PANTHER" id="PTHR47636">
    <property type="entry name" value="TRANSCRIPTIONAL REGULATORY PROTEIN RCO1"/>
    <property type="match status" value="1"/>
</dbReference>
<dbReference type="PANTHER" id="PTHR47636:SF1">
    <property type="entry name" value="TRANSCRIPTIONAL REGULATORY PROTEIN RCO1"/>
    <property type="match status" value="1"/>
</dbReference>
<organism evidence="2 3">
    <name type="scientific">Actinomortierella ambigua</name>
    <dbReference type="NCBI Taxonomy" id="1343610"/>
    <lineage>
        <taxon>Eukaryota</taxon>
        <taxon>Fungi</taxon>
        <taxon>Fungi incertae sedis</taxon>
        <taxon>Mucoromycota</taxon>
        <taxon>Mortierellomycotina</taxon>
        <taxon>Mortierellomycetes</taxon>
        <taxon>Mortierellales</taxon>
        <taxon>Mortierellaceae</taxon>
        <taxon>Actinomortierella</taxon>
    </lineage>
</organism>
<dbReference type="AlphaFoldDB" id="A0A9P6QIA4"/>
<sequence>MDPNDLPDEFFCVECKHPPSPNQPGLFKQLLDNMDRMNPKAFALPLDIRTYFRGVVTNSDGEYSDAMDYKPTPKRHNTNTGTNLSLEDDPLHLRDANGQFKACFRCNKTSLGRQIIRSRNDGDIEVLSDGSDFDERRILLDDGREVSTTDIIYRVPEHSIKLGFVRKCRQLRQQEPQQTQHQSQQRRLQQQERRRSTSDASVSGHDEEVVNGDQESSTAQTDGEGDDETARFRRLVEVATLEARRPGASELLSALAPPLSSHSPLPSEISHAMLIQDVLLKKLESKQEQDEYLQFRAFQRMVREQGAESVVRRMVEEHETRKAEIAMESLLEMKGSSPC</sequence>
<gene>
    <name evidence="2" type="ORF">DFQ27_009925</name>
</gene>
<name>A0A9P6QIA4_9FUNG</name>
<feature type="region of interest" description="Disordered" evidence="1">
    <location>
        <begin position="173"/>
        <end position="230"/>
    </location>
</feature>
<feature type="region of interest" description="Disordered" evidence="1">
    <location>
        <begin position="64"/>
        <end position="84"/>
    </location>
</feature>
<accession>A0A9P6QIA4</accession>
<dbReference type="Proteomes" id="UP000807716">
    <property type="component" value="Unassembled WGS sequence"/>
</dbReference>
<dbReference type="EMBL" id="JAAAJB010000098">
    <property type="protein sequence ID" value="KAG0266212.1"/>
    <property type="molecule type" value="Genomic_DNA"/>
</dbReference>
<evidence type="ECO:0000313" key="2">
    <source>
        <dbReference type="EMBL" id="KAG0266212.1"/>
    </source>
</evidence>
<dbReference type="InterPro" id="IPR052819">
    <property type="entry name" value="Chromatin_regulatory_protein"/>
</dbReference>
<keyword evidence="3" id="KW-1185">Reference proteome</keyword>
<dbReference type="GO" id="GO:0006357">
    <property type="term" value="P:regulation of transcription by RNA polymerase II"/>
    <property type="evidence" value="ECO:0007669"/>
    <property type="project" value="TreeGrafter"/>
</dbReference>
<comment type="caution">
    <text evidence="2">The sequence shown here is derived from an EMBL/GenBank/DDBJ whole genome shotgun (WGS) entry which is preliminary data.</text>
</comment>
<protein>
    <submittedName>
        <fullName evidence="2">Uncharacterized protein</fullName>
    </submittedName>
</protein>
<proteinExistence type="predicted"/>
<reference evidence="2" key="1">
    <citation type="journal article" date="2020" name="Fungal Divers.">
        <title>Resolving the Mortierellaceae phylogeny through synthesis of multi-gene phylogenetics and phylogenomics.</title>
        <authorList>
            <person name="Vandepol N."/>
            <person name="Liber J."/>
            <person name="Desiro A."/>
            <person name="Na H."/>
            <person name="Kennedy M."/>
            <person name="Barry K."/>
            <person name="Grigoriev I.V."/>
            <person name="Miller A.N."/>
            <person name="O'Donnell K."/>
            <person name="Stajich J.E."/>
            <person name="Bonito G."/>
        </authorList>
    </citation>
    <scope>NUCLEOTIDE SEQUENCE</scope>
    <source>
        <strain evidence="2">BC1065</strain>
    </source>
</reference>
<evidence type="ECO:0000313" key="3">
    <source>
        <dbReference type="Proteomes" id="UP000807716"/>
    </source>
</evidence>
<dbReference type="GO" id="GO:0032221">
    <property type="term" value="C:Rpd3S complex"/>
    <property type="evidence" value="ECO:0007669"/>
    <property type="project" value="TreeGrafter"/>
</dbReference>
<evidence type="ECO:0000256" key="1">
    <source>
        <dbReference type="SAM" id="MobiDB-lite"/>
    </source>
</evidence>
<feature type="compositionally biased region" description="Low complexity" evidence="1">
    <location>
        <begin position="173"/>
        <end position="188"/>
    </location>
</feature>
<dbReference type="OrthoDB" id="5876363at2759"/>